<feature type="transmembrane region" description="Helical" evidence="1">
    <location>
        <begin position="20"/>
        <end position="41"/>
    </location>
</feature>
<reference evidence="2 3" key="1">
    <citation type="submission" date="2016-02" db="EMBL/GenBank/DDBJ databases">
        <title>Genome analysis of coral dinoflagellate symbionts highlights evolutionary adaptations to a symbiotic lifestyle.</title>
        <authorList>
            <person name="Aranda M."/>
            <person name="Li Y."/>
            <person name="Liew Y.J."/>
            <person name="Baumgarten S."/>
            <person name="Simakov O."/>
            <person name="Wilson M."/>
            <person name="Piel J."/>
            <person name="Ashoor H."/>
            <person name="Bougouffa S."/>
            <person name="Bajic V.B."/>
            <person name="Ryu T."/>
            <person name="Ravasi T."/>
            <person name="Bayer T."/>
            <person name="Micklem G."/>
            <person name="Kim H."/>
            <person name="Bhak J."/>
            <person name="Lajeunesse T.C."/>
            <person name="Voolstra C.R."/>
        </authorList>
    </citation>
    <scope>NUCLEOTIDE SEQUENCE [LARGE SCALE GENOMIC DNA]</scope>
    <source>
        <strain evidence="2 3">CCMP2467</strain>
    </source>
</reference>
<proteinExistence type="predicted"/>
<protein>
    <submittedName>
        <fullName evidence="2">Uncharacterized protein</fullName>
    </submittedName>
</protein>
<comment type="caution">
    <text evidence="2">The sequence shown here is derived from an EMBL/GenBank/DDBJ whole genome shotgun (WGS) entry which is preliminary data.</text>
</comment>
<organism evidence="2 3">
    <name type="scientific">Symbiodinium microadriaticum</name>
    <name type="common">Dinoflagellate</name>
    <name type="synonym">Zooxanthella microadriatica</name>
    <dbReference type="NCBI Taxonomy" id="2951"/>
    <lineage>
        <taxon>Eukaryota</taxon>
        <taxon>Sar</taxon>
        <taxon>Alveolata</taxon>
        <taxon>Dinophyceae</taxon>
        <taxon>Suessiales</taxon>
        <taxon>Symbiodiniaceae</taxon>
        <taxon>Symbiodinium</taxon>
    </lineage>
</organism>
<name>A0A1Q9BQS8_SYMMI</name>
<keyword evidence="1" id="KW-0812">Transmembrane</keyword>
<evidence type="ECO:0000313" key="3">
    <source>
        <dbReference type="Proteomes" id="UP000186817"/>
    </source>
</evidence>
<evidence type="ECO:0000256" key="1">
    <source>
        <dbReference type="SAM" id="Phobius"/>
    </source>
</evidence>
<keyword evidence="1" id="KW-1133">Transmembrane helix</keyword>
<evidence type="ECO:0000313" key="2">
    <source>
        <dbReference type="EMBL" id="OLP73063.1"/>
    </source>
</evidence>
<dbReference type="Proteomes" id="UP000186817">
    <property type="component" value="Unassembled WGS sequence"/>
</dbReference>
<dbReference type="AlphaFoldDB" id="A0A1Q9BQS8"/>
<accession>A0A1Q9BQS8</accession>
<dbReference type="EMBL" id="LSRX01006510">
    <property type="protein sequence ID" value="OLP73063.1"/>
    <property type="molecule type" value="Genomic_DNA"/>
</dbReference>
<keyword evidence="1" id="KW-0472">Membrane</keyword>
<keyword evidence="3" id="KW-1185">Reference proteome</keyword>
<sequence>MRGGFVLQAGSSAMPLSESVKAAIVLGMAILFATLALALVISNGLGALTSAVKAEAIGTYAGFGGFAGGMFEDTFDLD</sequence>
<gene>
    <name evidence="2" type="ORF">AK812_SmicGene47858</name>
</gene>